<organism evidence="1 2">
    <name type="scientific">Tetradesmus obliquus</name>
    <name type="common">Green alga</name>
    <name type="synonym">Acutodesmus obliquus</name>
    <dbReference type="NCBI Taxonomy" id="3088"/>
    <lineage>
        <taxon>Eukaryota</taxon>
        <taxon>Viridiplantae</taxon>
        <taxon>Chlorophyta</taxon>
        <taxon>core chlorophytes</taxon>
        <taxon>Chlorophyceae</taxon>
        <taxon>CS clade</taxon>
        <taxon>Sphaeropleales</taxon>
        <taxon>Scenedesmaceae</taxon>
        <taxon>Tetradesmus</taxon>
    </lineage>
</organism>
<protein>
    <recommendedName>
        <fullName evidence="3">Ankyrin repeat protein</fullName>
    </recommendedName>
</protein>
<reference evidence="1 2" key="1">
    <citation type="submission" date="2023-05" db="EMBL/GenBank/DDBJ databases">
        <title>A 100% complete, gapless, phased diploid assembly of the Scenedesmus obliquus UTEX 3031 genome.</title>
        <authorList>
            <person name="Biondi T.C."/>
            <person name="Hanschen E.R."/>
            <person name="Kwon T."/>
            <person name="Eng W."/>
            <person name="Kruse C.P.S."/>
            <person name="Koehler S.I."/>
            <person name="Kunde Y."/>
            <person name="Gleasner C.D."/>
            <person name="You Mak K.T."/>
            <person name="Polle J."/>
            <person name="Hovde B.T."/>
            <person name="Starkenburg S.R."/>
        </authorList>
    </citation>
    <scope>NUCLEOTIDE SEQUENCE [LARGE SCALE GENOMIC DNA]</scope>
    <source>
        <strain evidence="1 2">DOE0152z</strain>
    </source>
</reference>
<evidence type="ECO:0008006" key="3">
    <source>
        <dbReference type="Google" id="ProtNLM"/>
    </source>
</evidence>
<gene>
    <name evidence="1" type="ORF">OEZ85_002549</name>
</gene>
<evidence type="ECO:0000313" key="2">
    <source>
        <dbReference type="Proteomes" id="UP001244341"/>
    </source>
</evidence>
<accession>A0ABY8U0I2</accession>
<proteinExistence type="predicted"/>
<dbReference type="Proteomes" id="UP001244341">
    <property type="component" value="Chromosome 5b"/>
</dbReference>
<evidence type="ECO:0000313" key="1">
    <source>
        <dbReference type="EMBL" id="WIA13986.1"/>
    </source>
</evidence>
<name>A0ABY8U0I2_TETOB</name>
<keyword evidence="2" id="KW-1185">Reference proteome</keyword>
<dbReference type="EMBL" id="CP126212">
    <property type="protein sequence ID" value="WIA13986.1"/>
    <property type="molecule type" value="Genomic_DNA"/>
</dbReference>
<sequence>MGNAQTRESGFISAGANGDTSYVRQAMQTDTTARERLLSAHTGFFSGKKTILHVAAKTGKADVVASVLGPLVDAVTAEIVDGVYPGKAAELLGRTVNQQVCSTGVGR</sequence>